<proteinExistence type="predicted"/>
<evidence type="ECO:0000313" key="2">
    <source>
        <dbReference type="EMBL" id="OJD28253.1"/>
    </source>
</evidence>
<protein>
    <submittedName>
        <fullName evidence="2">Uncharacterized protein</fullName>
    </submittedName>
</protein>
<organism evidence="2 3">
    <name type="scientific">Blastomyces percursus</name>
    <dbReference type="NCBI Taxonomy" id="1658174"/>
    <lineage>
        <taxon>Eukaryota</taxon>
        <taxon>Fungi</taxon>
        <taxon>Dikarya</taxon>
        <taxon>Ascomycota</taxon>
        <taxon>Pezizomycotina</taxon>
        <taxon>Eurotiomycetes</taxon>
        <taxon>Eurotiomycetidae</taxon>
        <taxon>Onygenales</taxon>
        <taxon>Ajellomycetaceae</taxon>
        <taxon>Blastomyces</taxon>
    </lineage>
</organism>
<reference evidence="2 3" key="1">
    <citation type="submission" date="2015-08" db="EMBL/GenBank/DDBJ databases">
        <title>Emmonsia species relationships and genome sequence.</title>
        <authorList>
            <person name="Cuomo C.A."/>
            <person name="Schwartz I.S."/>
            <person name="Kenyon C."/>
            <person name="De Hoog G.S."/>
            <person name="Govender N.P."/>
            <person name="Botha A."/>
            <person name="Moreno L."/>
            <person name="De Vries M."/>
            <person name="Munoz J.F."/>
            <person name="Stielow J.B."/>
        </authorList>
    </citation>
    <scope>NUCLEOTIDE SEQUENCE [LARGE SCALE GENOMIC DNA]</scope>
    <source>
        <strain evidence="2 3">EI222</strain>
    </source>
</reference>
<feature type="region of interest" description="Disordered" evidence="1">
    <location>
        <begin position="1"/>
        <end position="31"/>
    </location>
</feature>
<dbReference type="AlphaFoldDB" id="A0A1J9RKW4"/>
<accession>A0A1J9RKW4</accession>
<dbReference type="EMBL" id="LGTZ01000023">
    <property type="protein sequence ID" value="OJD28253.1"/>
    <property type="molecule type" value="Genomic_DNA"/>
</dbReference>
<keyword evidence="3" id="KW-1185">Reference proteome</keyword>
<sequence>MSTPPQWKPGSQRLSARHKNEDLWETQHPVLPELDEDDELAERVESQLFIQDDELLDEDEVGYEDPVLYTPAISNKDSDAGLDAGTSILPNHPKENAVKSAVKSPS</sequence>
<dbReference type="Proteomes" id="UP000242791">
    <property type="component" value="Unassembled WGS sequence"/>
</dbReference>
<comment type="caution">
    <text evidence="2">The sequence shown here is derived from an EMBL/GenBank/DDBJ whole genome shotgun (WGS) entry which is preliminary data.</text>
</comment>
<evidence type="ECO:0000256" key="1">
    <source>
        <dbReference type="SAM" id="MobiDB-lite"/>
    </source>
</evidence>
<evidence type="ECO:0000313" key="3">
    <source>
        <dbReference type="Proteomes" id="UP000242791"/>
    </source>
</evidence>
<name>A0A1J9RKW4_9EURO</name>
<dbReference type="STRING" id="1658174.A0A1J9RKW4"/>
<dbReference type="VEuPathDB" id="FungiDB:ACJ73_00355"/>
<feature type="region of interest" description="Disordered" evidence="1">
    <location>
        <begin position="71"/>
        <end position="106"/>
    </location>
</feature>
<gene>
    <name evidence="2" type="ORF">ACJ73_00355</name>
</gene>